<reference evidence="5 6" key="1">
    <citation type="submission" date="2018-05" db="EMBL/GenBank/DDBJ databases">
        <title>Genomic Encyclopedia of Type Strains, Phase IV (KMG-IV): sequencing the most valuable type-strain genomes for metagenomic binning, comparative biology and taxonomic classification.</title>
        <authorList>
            <person name="Goeker M."/>
        </authorList>
    </citation>
    <scope>NUCLEOTIDE SEQUENCE [LARGE SCALE GENOMIC DNA]</scope>
    <source>
        <strain evidence="5 6">DSM 103371</strain>
    </source>
</reference>
<dbReference type="InterPro" id="IPR036390">
    <property type="entry name" value="WH_DNA-bd_sf"/>
</dbReference>
<dbReference type="OrthoDB" id="7618373at2"/>
<proteinExistence type="predicted"/>
<name>A0A316G6L1_9RHOB</name>
<accession>A0A316G6L1</accession>
<dbReference type="SUPFAM" id="SSF46785">
    <property type="entry name" value="Winged helix' DNA-binding domain"/>
    <property type="match status" value="1"/>
</dbReference>
<dbReference type="InterPro" id="IPR036388">
    <property type="entry name" value="WH-like_DNA-bd_sf"/>
</dbReference>
<gene>
    <name evidence="5" type="ORF">C8D95_104110</name>
</gene>
<evidence type="ECO:0000256" key="2">
    <source>
        <dbReference type="ARBA" id="ARBA00023125"/>
    </source>
</evidence>
<keyword evidence="2" id="KW-0238">DNA-binding</keyword>
<evidence type="ECO:0000256" key="3">
    <source>
        <dbReference type="ARBA" id="ARBA00023163"/>
    </source>
</evidence>
<dbReference type="RefSeq" id="WP_109759131.1">
    <property type="nucleotide sequence ID" value="NZ_CP034588.1"/>
</dbReference>
<dbReference type="AlphaFoldDB" id="A0A316G6L1"/>
<dbReference type="InterPro" id="IPR000524">
    <property type="entry name" value="Tscrpt_reg_HTH_GntR"/>
</dbReference>
<dbReference type="InterPro" id="IPR008920">
    <property type="entry name" value="TF_FadR/GntR_C"/>
</dbReference>
<dbReference type="InterPro" id="IPR011711">
    <property type="entry name" value="GntR_C"/>
</dbReference>
<keyword evidence="3" id="KW-0804">Transcription</keyword>
<dbReference type="Pfam" id="PF00392">
    <property type="entry name" value="GntR"/>
    <property type="match status" value="1"/>
</dbReference>
<sequence>MDGEEATITSDRIAHELADAIHEHRIAPGSKLNEDEVGVIFGVSRTVARAALQSLSHQRLVDLRRNRGAFVAQPSVREAHEVFEARALLEPRTARSAAERMTDDAVLRLRRHLEDEHSALREDRLGRALHLSGLFHIEIARIAEQTTIEEIIKQLVSRSSLIIALYWRRKLAVCESHAHNALISALAQHDGELAEELMKNHLLDLLASLDLSNPVRTPGPLKEALRR</sequence>
<dbReference type="SMART" id="SM00345">
    <property type="entry name" value="HTH_GNTR"/>
    <property type="match status" value="1"/>
</dbReference>
<dbReference type="PANTHER" id="PTHR43537:SF53">
    <property type="entry name" value="HTH-TYPE TRANSCRIPTIONAL REPRESSOR NANR"/>
    <property type="match status" value="1"/>
</dbReference>
<keyword evidence="6" id="KW-1185">Reference proteome</keyword>
<feature type="domain" description="HTH gntR-type" evidence="4">
    <location>
        <begin position="7"/>
        <end position="74"/>
    </location>
</feature>
<dbReference type="PANTHER" id="PTHR43537">
    <property type="entry name" value="TRANSCRIPTIONAL REGULATOR, GNTR FAMILY"/>
    <property type="match status" value="1"/>
</dbReference>
<dbReference type="GO" id="GO:0003677">
    <property type="term" value="F:DNA binding"/>
    <property type="evidence" value="ECO:0007669"/>
    <property type="project" value="UniProtKB-KW"/>
</dbReference>
<evidence type="ECO:0000313" key="5">
    <source>
        <dbReference type="EMBL" id="PWK56438.1"/>
    </source>
</evidence>
<evidence type="ECO:0000313" key="6">
    <source>
        <dbReference type="Proteomes" id="UP000245390"/>
    </source>
</evidence>
<dbReference type="PROSITE" id="PS50949">
    <property type="entry name" value="HTH_GNTR"/>
    <property type="match status" value="1"/>
</dbReference>
<dbReference type="KEGG" id="salo:EF888_20845"/>
<organism evidence="5 6">
    <name type="scientific">Silicimonas algicola</name>
    <dbReference type="NCBI Taxonomy" id="1826607"/>
    <lineage>
        <taxon>Bacteria</taxon>
        <taxon>Pseudomonadati</taxon>
        <taxon>Pseudomonadota</taxon>
        <taxon>Alphaproteobacteria</taxon>
        <taxon>Rhodobacterales</taxon>
        <taxon>Paracoccaceae</taxon>
    </lineage>
</organism>
<dbReference type="SUPFAM" id="SSF48008">
    <property type="entry name" value="GntR ligand-binding domain-like"/>
    <property type="match status" value="1"/>
</dbReference>
<keyword evidence="1" id="KW-0805">Transcription regulation</keyword>
<dbReference type="Gene3D" id="1.10.10.10">
    <property type="entry name" value="Winged helix-like DNA-binding domain superfamily/Winged helix DNA-binding domain"/>
    <property type="match status" value="1"/>
</dbReference>
<dbReference type="Gene3D" id="1.20.120.530">
    <property type="entry name" value="GntR ligand-binding domain-like"/>
    <property type="match status" value="1"/>
</dbReference>
<evidence type="ECO:0000256" key="1">
    <source>
        <dbReference type="ARBA" id="ARBA00023015"/>
    </source>
</evidence>
<evidence type="ECO:0000259" key="4">
    <source>
        <dbReference type="PROSITE" id="PS50949"/>
    </source>
</evidence>
<dbReference type="SMART" id="SM00895">
    <property type="entry name" value="FCD"/>
    <property type="match status" value="1"/>
</dbReference>
<dbReference type="GO" id="GO:0003700">
    <property type="term" value="F:DNA-binding transcription factor activity"/>
    <property type="evidence" value="ECO:0007669"/>
    <property type="project" value="InterPro"/>
</dbReference>
<dbReference type="EMBL" id="QGGV01000004">
    <property type="protein sequence ID" value="PWK56438.1"/>
    <property type="molecule type" value="Genomic_DNA"/>
</dbReference>
<dbReference type="Proteomes" id="UP000245390">
    <property type="component" value="Unassembled WGS sequence"/>
</dbReference>
<comment type="caution">
    <text evidence="5">The sequence shown here is derived from an EMBL/GenBank/DDBJ whole genome shotgun (WGS) entry which is preliminary data.</text>
</comment>
<protein>
    <submittedName>
        <fullName evidence="5">GntR family transcriptional regulator</fullName>
    </submittedName>
</protein>
<dbReference type="Pfam" id="PF07729">
    <property type="entry name" value="FCD"/>
    <property type="match status" value="1"/>
</dbReference>